<organism evidence="2 3">
    <name type="scientific">Sistotremastrum niveocremeum HHB9708</name>
    <dbReference type="NCBI Taxonomy" id="1314777"/>
    <lineage>
        <taxon>Eukaryota</taxon>
        <taxon>Fungi</taxon>
        <taxon>Dikarya</taxon>
        <taxon>Basidiomycota</taxon>
        <taxon>Agaricomycotina</taxon>
        <taxon>Agaricomycetes</taxon>
        <taxon>Sistotremastrales</taxon>
        <taxon>Sistotremastraceae</taxon>
        <taxon>Sertulicium</taxon>
        <taxon>Sertulicium niveocremeum</taxon>
    </lineage>
</organism>
<evidence type="ECO:0000313" key="2">
    <source>
        <dbReference type="EMBL" id="KZS86401.1"/>
    </source>
</evidence>
<proteinExistence type="predicted"/>
<feature type="compositionally biased region" description="Polar residues" evidence="1">
    <location>
        <begin position="812"/>
        <end position="822"/>
    </location>
</feature>
<dbReference type="Proteomes" id="UP000076722">
    <property type="component" value="Unassembled WGS sequence"/>
</dbReference>
<feature type="compositionally biased region" description="Polar residues" evidence="1">
    <location>
        <begin position="244"/>
        <end position="277"/>
    </location>
</feature>
<sequence>MHLTSNFHRPTFPADYHIVKYHAPGVKQVSTLSLIHRPSWCHPDKIYDYDSITVFLKILLGSTERCWLDSKLCAMHRIANIHGAALNESHEDLNRHPQSYISDTPRRRRTAAELTQLAFDSLAALERLTGSMTLCVVMHGELKPNRPWSRADLIPKLTVWTGDSVYNDQKQKKAWGELLESVVDKIGVPWQHGYELRMKTNIPTSTVNENPVEPPPLTPRHLHNWEPFRNALPQTPRPGPLARSNATSPPSTPTRQGRSHQSQSGHTPAPSSRTQTYAGGPSPHTPNTSSRSRPIALNLSSTPLSPLPPRSPNRRFDFTPAFCQTLLRVGWDCDLPANYYALNALHDSLIQDMRRDWLAAIVVHLQLPGEYVMDVYNAASDSRRIDAYLSMWASSSPASLTTHGTKTYVSRTLALGSAEGASSCQFRTIFPVQLPAPACHTESSPLPFLPQTFSQFNYPDRQISVSSEIEHEVQLDANIQRRGAAFEIAGGLRFSFHTRGQNQLVLPTPPTPSTVLAPVETSLEAPYTVALLPHGRRTPGYLPRMSLKCPIPHQAAGNCDYTMTLYDRHLPHIGLIPNPRYPFEIGLDPAILFRPLTSKSFQFSAITSDIPQSFSLGRPHPSFLDDLKRVVQYSDRQLEDRLEKWRQTPTFAGLTQNATKLTTLMHHTLNRLEILFLSLVEAQRMVAACQRCWLEIYALKLYMEHFGTDSRAVSGSSSLPVSILQTIGTFVDNERDLELLYSARIPVWYIRPMSQLVGSPSVHTLRIQPLPAPAYAGEYTTAAPRKVVRSDGILDLRGVREAIYADSWNSSVPPNRLHSSSKNPRDSKNQISTRKRKRQPISTTTAQATPSKFSDTPLPPSSASIPYSNIPRYLLPWDQALAHTKTDTTPQDLSAQTKWLHAVPHALWFSSVNVDKQHRYFINWIAIRARWLEALADGMVSPQTSRFWKDFLSHSPDRGPLNPALNHRRRDGPTDRPHTSASPVIINAKQVRTAERLASRHEAQRLFCSLLPDVPTRDEARALTWFGNPLFSADTQSNSLIRHEILAELNIIGFHHELKQLDRHLTSRVPQAERTQAFEALRNCMSAGPVFAFTSRPCSETLDLSQRDTHKVIPILEALRQIVGVWPSVPEDLTTPVTHDSDPREVAATHAALATFYVQTFMSCFSTYPILPSSHGLE</sequence>
<dbReference type="OrthoDB" id="2634326at2759"/>
<evidence type="ECO:0000256" key="1">
    <source>
        <dbReference type="SAM" id="MobiDB-lite"/>
    </source>
</evidence>
<evidence type="ECO:0000313" key="3">
    <source>
        <dbReference type="Proteomes" id="UP000076722"/>
    </source>
</evidence>
<accession>A0A164M660</accession>
<feature type="compositionally biased region" description="Polar residues" evidence="1">
    <location>
        <begin position="840"/>
        <end position="854"/>
    </location>
</feature>
<feature type="region of interest" description="Disordered" evidence="1">
    <location>
        <begin position="201"/>
        <end position="312"/>
    </location>
</feature>
<protein>
    <submittedName>
        <fullName evidence="2">Uncharacterized protein</fullName>
    </submittedName>
</protein>
<keyword evidence="3" id="KW-1185">Reference proteome</keyword>
<dbReference type="EMBL" id="KV419511">
    <property type="protein sequence ID" value="KZS86401.1"/>
    <property type="molecule type" value="Genomic_DNA"/>
</dbReference>
<reference evidence="2 3" key="1">
    <citation type="journal article" date="2016" name="Mol. Biol. Evol.">
        <title>Comparative Genomics of Early-Diverging Mushroom-Forming Fungi Provides Insights into the Origins of Lignocellulose Decay Capabilities.</title>
        <authorList>
            <person name="Nagy L.G."/>
            <person name="Riley R."/>
            <person name="Tritt A."/>
            <person name="Adam C."/>
            <person name="Daum C."/>
            <person name="Floudas D."/>
            <person name="Sun H."/>
            <person name="Yadav J.S."/>
            <person name="Pangilinan J."/>
            <person name="Larsson K.H."/>
            <person name="Matsuura K."/>
            <person name="Barry K."/>
            <person name="Labutti K."/>
            <person name="Kuo R."/>
            <person name="Ohm R.A."/>
            <person name="Bhattacharya S.S."/>
            <person name="Shirouzu T."/>
            <person name="Yoshinaga Y."/>
            <person name="Martin F.M."/>
            <person name="Grigoriev I.V."/>
            <person name="Hibbett D.S."/>
        </authorList>
    </citation>
    <scope>NUCLEOTIDE SEQUENCE [LARGE SCALE GENOMIC DNA]</scope>
    <source>
        <strain evidence="2 3">HHB9708</strain>
    </source>
</reference>
<feature type="region of interest" description="Disordered" evidence="1">
    <location>
        <begin position="958"/>
        <end position="981"/>
    </location>
</feature>
<gene>
    <name evidence="2" type="ORF">SISNIDRAFT_491988</name>
</gene>
<name>A0A164M660_9AGAM</name>
<feature type="region of interest" description="Disordered" evidence="1">
    <location>
        <begin position="812"/>
        <end position="860"/>
    </location>
</feature>
<dbReference type="AlphaFoldDB" id="A0A164M660"/>